<organism evidence="1 5">
    <name type="scientific">Favolaschia claudopus</name>
    <dbReference type="NCBI Taxonomy" id="2862362"/>
    <lineage>
        <taxon>Eukaryota</taxon>
        <taxon>Fungi</taxon>
        <taxon>Dikarya</taxon>
        <taxon>Basidiomycota</taxon>
        <taxon>Agaricomycotina</taxon>
        <taxon>Agaricomycetes</taxon>
        <taxon>Agaricomycetidae</taxon>
        <taxon>Agaricales</taxon>
        <taxon>Marasmiineae</taxon>
        <taxon>Mycenaceae</taxon>
        <taxon>Favolaschia</taxon>
    </lineage>
</organism>
<dbReference type="EMBL" id="JAWWNJ010000301">
    <property type="protein sequence ID" value="KAK6964760.1"/>
    <property type="molecule type" value="Genomic_DNA"/>
</dbReference>
<evidence type="ECO:0000313" key="4">
    <source>
        <dbReference type="EMBL" id="KAK7020940.1"/>
    </source>
</evidence>
<reference evidence="1 5" key="1">
    <citation type="journal article" date="2024" name="J Genomics">
        <title>Draft genome sequencing and assembly of Favolaschia claudopus CIRM-BRFM 2984 isolated from oak limbs.</title>
        <authorList>
            <person name="Navarro D."/>
            <person name="Drula E."/>
            <person name="Chaduli D."/>
            <person name="Cazenave R."/>
            <person name="Ahrendt S."/>
            <person name="Wang J."/>
            <person name="Lipzen A."/>
            <person name="Daum C."/>
            <person name="Barry K."/>
            <person name="Grigoriev I.V."/>
            <person name="Favel A."/>
            <person name="Rosso M.N."/>
            <person name="Martin F."/>
        </authorList>
    </citation>
    <scope>NUCLEOTIDE SEQUENCE [LARGE SCALE GENOMIC DNA]</scope>
    <source>
        <strain evidence="1 5">CIRM-BRFM 2984</strain>
    </source>
</reference>
<dbReference type="Proteomes" id="UP001362999">
    <property type="component" value="Unassembled WGS sequence"/>
</dbReference>
<dbReference type="AlphaFoldDB" id="A0AAV9YYB5"/>
<proteinExistence type="predicted"/>
<gene>
    <name evidence="3" type="ORF">R3P38DRAFT_2414617</name>
    <name evidence="1" type="ORF">R3P38DRAFT_2417885</name>
    <name evidence="2" type="ORF">R3P38DRAFT_2473527</name>
    <name evidence="4" type="ORF">R3P38DRAFT_2477244</name>
</gene>
<dbReference type="EMBL" id="JAWWNJ010000040">
    <property type="protein sequence ID" value="KAK7020940.1"/>
    <property type="molecule type" value="Genomic_DNA"/>
</dbReference>
<comment type="caution">
    <text evidence="1">The sequence shown here is derived from an EMBL/GenBank/DDBJ whole genome shotgun (WGS) entry which is preliminary data.</text>
</comment>
<protein>
    <submittedName>
        <fullName evidence="1">Uncharacterized protein</fullName>
    </submittedName>
</protein>
<keyword evidence="5" id="KW-1185">Reference proteome</keyword>
<feature type="non-terminal residue" evidence="1">
    <location>
        <position position="53"/>
    </location>
</feature>
<evidence type="ECO:0000313" key="2">
    <source>
        <dbReference type="EMBL" id="KAK6984144.1"/>
    </source>
</evidence>
<evidence type="ECO:0000313" key="5">
    <source>
        <dbReference type="Proteomes" id="UP001362999"/>
    </source>
</evidence>
<dbReference type="EMBL" id="JAWWNJ010000086">
    <property type="protein sequence ID" value="KAK7000823.1"/>
    <property type="molecule type" value="Genomic_DNA"/>
</dbReference>
<feature type="non-terminal residue" evidence="1">
    <location>
        <position position="1"/>
    </location>
</feature>
<sequence length="53" mass="5801">KWVVIISILIQSSNNKCNALESVFGIFLHASNTPYKVIETLAHMGITISVDAI</sequence>
<accession>A0AAV9YYB5</accession>
<evidence type="ECO:0000313" key="1">
    <source>
        <dbReference type="EMBL" id="KAK6964760.1"/>
    </source>
</evidence>
<name>A0AAV9YYB5_9AGAR</name>
<dbReference type="EMBL" id="JAWWNJ010000141">
    <property type="protein sequence ID" value="KAK6984144.1"/>
    <property type="molecule type" value="Genomic_DNA"/>
</dbReference>
<evidence type="ECO:0000313" key="3">
    <source>
        <dbReference type="EMBL" id="KAK7000823.1"/>
    </source>
</evidence>